<dbReference type="Pfam" id="PF00175">
    <property type="entry name" value="NAD_binding_1"/>
    <property type="match status" value="1"/>
</dbReference>
<dbReference type="InterPro" id="IPR037949">
    <property type="entry name" value="MopB_CT_Acetylene-hydratase"/>
</dbReference>
<dbReference type="CDD" id="cd02781">
    <property type="entry name" value="MopB_CT_Acetylene-hydratase"/>
    <property type="match status" value="1"/>
</dbReference>
<name>A0A4D7AU18_9HYPH</name>
<evidence type="ECO:0000313" key="8">
    <source>
        <dbReference type="EMBL" id="QCI63061.1"/>
    </source>
</evidence>
<dbReference type="Pfam" id="PF01568">
    <property type="entry name" value="Molydop_binding"/>
    <property type="match status" value="1"/>
</dbReference>
<proteinExistence type="inferred from homology"/>
<dbReference type="Gene3D" id="3.30.2070.10">
    <property type="entry name" value="Formate dehydrogenase/DMSO reductase"/>
    <property type="match status" value="1"/>
</dbReference>
<protein>
    <submittedName>
        <fullName evidence="8">2Fe-2S iron-sulfur cluster binding domain-containing protein</fullName>
    </submittedName>
</protein>
<organism evidence="8 9">
    <name type="scientific">Phreatobacter stygius</name>
    <dbReference type="NCBI Taxonomy" id="1940610"/>
    <lineage>
        <taxon>Bacteria</taxon>
        <taxon>Pseudomonadati</taxon>
        <taxon>Pseudomonadota</taxon>
        <taxon>Alphaproteobacteria</taxon>
        <taxon>Hyphomicrobiales</taxon>
        <taxon>Phreatobacteraceae</taxon>
        <taxon>Phreatobacter</taxon>
    </lineage>
</organism>
<dbReference type="SUPFAM" id="SSF54292">
    <property type="entry name" value="2Fe-2S ferredoxin-like"/>
    <property type="match status" value="1"/>
</dbReference>
<keyword evidence="2" id="KW-0479">Metal-binding</keyword>
<dbReference type="SMART" id="SM00926">
    <property type="entry name" value="Molybdop_Fe4S4"/>
    <property type="match status" value="1"/>
</dbReference>
<dbReference type="InterPro" id="IPR006963">
    <property type="entry name" value="Mopterin_OxRdtase_4Fe-4S_dom"/>
</dbReference>
<evidence type="ECO:0000259" key="6">
    <source>
        <dbReference type="PROSITE" id="PS51384"/>
    </source>
</evidence>
<sequence length="1129" mass="120327">MAVEIPGYCTLCRSRCGTLNTVDNGRLIKVAPLPGHPTGRAVCAKGRAAPELAHSSRRLTQPLRRTTPKGSADPGWVPISWDAALGEIATRLGDIKQRHGAEAVAFAVTSPSATPIVDSLEWIERFIQLFGSPNVCTATEICNWQKDVAHGFTFGVPLPLPDYANTDLIILWGHNPASVWLAEAGELAEAQRRGARLAVIDPRRTGHAGQADHWLAVRPGTDAALALGLAHLVIASGGFDRNFVRAWTNGPLLVRADTGRFLRMRDVDPTADSAHFAAFDQAAGQVVAYDRRRDPEAAWAKDLALEGAFEVAGMSCRPAFDLYAARCAEFPVERVAGITGVDADKIVALADAMAEARAVSHFAWTGIGQHANSTQTSRAMATLYALTGSFDAKGGNVVPTPLAANPISEPALLAESQRMKALGAKDRPIGPAALGMVTARELYTAILEARPYRVRALMTFGANMLLSRGDAMMGRNALQALDFAVHCDLFDNPTAQQADILLPVGSPWEREGLKLGFEVTQEAQELIQLRAAMIPPVGQSRSDAEIVCDLARRLGFADRMFDGDIEAGWRHRLAPLGLTLEALRANPAGIRRPVETRYRKHADAGPQGIRGFATETARVELYSEKMLRNGQAPLPDFDDPVNAPLAAGIERPFVLTCAKSPYYCHSQHRQAASLRRRAREPMVALADNIAEARAIAEGDWVQVSTRSASVRFRATIDRSLARDVAVADFGWWRSMPDLGLPGYDPFSDEGSNFNRLIDADHADPVSGAPSLKSFACDIRPVETARVSPWRGRRSLSVVARQDGPGGVVELALAGDGGGQLPPFRPGQHVSVGLDIPGSGPVERSYSLCGASGPDGTERYRIAIKPIRGAGQAGLFSSFSAASLAAGSRIDMRAPSGDFIIPAAADFSVVLIAAGIGITPFLGYLRALQGAPSAPEVVLHYGSRNAALHVFHAEIATLAGALPSLRLVTHFSQPGPDDVCDAAGRIDAMSIDQDLIERRARFYLCGPGGMIAEITQGLIGRGVPAFEIFSEVFVSPPPRPTAVGDAGRFAVTFARSGRTAIWSPERGDLLAFAEELGLSLPSGCRVGQCESCALTVLDGAVTHQVAIADLDEGVCLSCQAVPASDLVLDA</sequence>
<dbReference type="EMBL" id="CP039690">
    <property type="protein sequence ID" value="QCI63061.1"/>
    <property type="molecule type" value="Genomic_DNA"/>
</dbReference>
<dbReference type="GO" id="GO:0051536">
    <property type="term" value="F:iron-sulfur cluster binding"/>
    <property type="evidence" value="ECO:0007669"/>
    <property type="project" value="UniProtKB-KW"/>
</dbReference>
<comment type="similarity">
    <text evidence="1">Belongs to the prokaryotic molybdopterin-containing oxidoreductase family.</text>
</comment>
<gene>
    <name evidence="8" type="ORF">E8M01_01675</name>
</gene>
<dbReference type="PRINTS" id="PR00371">
    <property type="entry name" value="FPNCR"/>
</dbReference>
<dbReference type="SUPFAM" id="SSF50692">
    <property type="entry name" value="ADC-like"/>
    <property type="match status" value="1"/>
</dbReference>
<evidence type="ECO:0000313" key="9">
    <source>
        <dbReference type="Proteomes" id="UP000298781"/>
    </source>
</evidence>
<accession>A0A4D7AU18</accession>
<dbReference type="Gene3D" id="3.40.50.740">
    <property type="match status" value="2"/>
</dbReference>
<dbReference type="PANTHER" id="PTHR43742:SF6">
    <property type="entry name" value="OXIDOREDUCTASE YYAE-RELATED"/>
    <property type="match status" value="1"/>
</dbReference>
<dbReference type="Gene3D" id="2.20.25.90">
    <property type="entry name" value="ADC-like domains"/>
    <property type="match status" value="1"/>
</dbReference>
<evidence type="ECO:0000256" key="1">
    <source>
        <dbReference type="ARBA" id="ARBA00010312"/>
    </source>
</evidence>
<dbReference type="Gene3D" id="3.40.50.80">
    <property type="entry name" value="Nucleotide-binding domain of ferredoxin-NADP reductase (FNR) module"/>
    <property type="match status" value="1"/>
</dbReference>
<dbReference type="SUPFAM" id="SSF63380">
    <property type="entry name" value="Riboflavin synthase domain-like"/>
    <property type="match status" value="1"/>
</dbReference>
<dbReference type="SUPFAM" id="SSF53706">
    <property type="entry name" value="Formate dehydrogenase/DMSO reductase, domains 1-3"/>
    <property type="match status" value="1"/>
</dbReference>
<evidence type="ECO:0000256" key="3">
    <source>
        <dbReference type="ARBA" id="ARBA00023004"/>
    </source>
</evidence>
<dbReference type="SUPFAM" id="SSF52343">
    <property type="entry name" value="Ferredoxin reductase-like, C-terminal NADP-linked domain"/>
    <property type="match status" value="1"/>
</dbReference>
<dbReference type="InterPro" id="IPR009010">
    <property type="entry name" value="Asp_de-COase-like_dom_sf"/>
</dbReference>
<evidence type="ECO:0000256" key="2">
    <source>
        <dbReference type="ARBA" id="ARBA00022723"/>
    </source>
</evidence>
<feature type="domain" description="2Fe-2S ferredoxin-type" evidence="5">
    <location>
        <begin position="1048"/>
        <end position="1129"/>
    </location>
</feature>
<dbReference type="Proteomes" id="UP000298781">
    <property type="component" value="Chromosome"/>
</dbReference>
<dbReference type="InterPro" id="IPR050612">
    <property type="entry name" value="Prok_Mopterin_Oxidored"/>
</dbReference>
<feature type="domain" description="4Fe-4S Mo/W bis-MGD-type" evidence="7">
    <location>
        <begin position="2"/>
        <end position="57"/>
    </location>
</feature>
<dbReference type="InterPro" id="IPR017927">
    <property type="entry name" value="FAD-bd_FR_type"/>
</dbReference>
<reference evidence="8 9" key="1">
    <citation type="submission" date="2019-04" db="EMBL/GenBank/DDBJ databases">
        <title>Phreatobacter aquaticus sp. nov.</title>
        <authorList>
            <person name="Choi A."/>
        </authorList>
    </citation>
    <scope>NUCLEOTIDE SEQUENCE [LARGE SCALE GENOMIC DNA]</scope>
    <source>
        <strain evidence="8 9">KCTC 52518</strain>
    </source>
</reference>
<dbReference type="GO" id="GO:0018818">
    <property type="term" value="F:acetylene hydratase activity"/>
    <property type="evidence" value="ECO:0007669"/>
    <property type="project" value="InterPro"/>
</dbReference>
<dbReference type="KEGG" id="pstg:E8M01_01675"/>
<dbReference type="PROSITE" id="PS51669">
    <property type="entry name" value="4FE4S_MOW_BIS_MGD"/>
    <property type="match status" value="1"/>
</dbReference>
<dbReference type="GO" id="GO:0046872">
    <property type="term" value="F:metal ion binding"/>
    <property type="evidence" value="ECO:0007669"/>
    <property type="project" value="UniProtKB-KW"/>
</dbReference>
<dbReference type="PROSITE" id="PS51384">
    <property type="entry name" value="FAD_FR"/>
    <property type="match status" value="1"/>
</dbReference>
<dbReference type="InterPro" id="IPR006657">
    <property type="entry name" value="MoPterin_dinucl-bd_dom"/>
</dbReference>
<dbReference type="AlphaFoldDB" id="A0A4D7AU18"/>
<dbReference type="InterPro" id="IPR012675">
    <property type="entry name" value="Beta-grasp_dom_sf"/>
</dbReference>
<dbReference type="OrthoDB" id="9759518at2"/>
<keyword evidence="9" id="KW-1185">Reference proteome</keyword>
<dbReference type="InterPro" id="IPR017938">
    <property type="entry name" value="Riboflavin_synthase-like_b-brl"/>
</dbReference>
<evidence type="ECO:0000259" key="7">
    <source>
        <dbReference type="PROSITE" id="PS51669"/>
    </source>
</evidence>
<dbReference type="RefSeq" id="WP_136958524.1">
    <property type="nucleotide sequence ID" value="NZ_CP039690.1"/>
</dbReference>
<dbReference type="Gene3D" id="2.40.30.10">
    <property type="entry name" value="Translation factors"/>
    <property type="match status" value="1"/>
</dbReference>
<dbReference type="PANTHER" id="PTHR43742">
    <property type="entry name" value="TRIMETHYLAMINE-N-OXIDE REDUCTASE"/>
    <property type="match status" value="1"/>
</dbReference>
<dbReference type="Gene3D" id="3.10.20.30">
    <property type="match status" value="1"/>
</dbReference>
<dbReference type="Pfam" id="PF00384">
    <property type="entry name" value="Molybdopterin"/>
    <property type="match status" value="1"/>
</dbReference>
<keyword evidence="4" id="KW-0411">Iron-sulfur</keyword>
<dbReference type="Pfam" id="PF04879">
    <property type="entry name" value="Molybdop_Fe4S4"/>
    <property type="match status" value="1"/>
</dbReference>
<dbReference type="Gene3D" id="3.40.228.10">
    <property type="entry name" value="Dimethylsulfoxide Reductase, domain 2"/>
    <property type="match status" value="2"/>
</dbReference>
<dbReference type="Gene3D" id="2.40.40.20">
    <property type="match status" value="1"/>
</dbReference>
<dbReference type="InterPro" id="IPR006656">
    <property type="entry name" value="Mopterin_OxRdtase"/>
</dbReference>
<dbReference type="CDD" id="cd00207">
    <property type="entry name" value="fer2"/>
    <property type="match status" value="1"/>
</dbReference>
<dbReference type="PROSITE" id="PS51085">
    <property type="entry name" value="2FE2S_FER_2"/>
    <property type="match status" value="1"/>
</dbReference>
<evidence type="ECO:0000259" key="5">
    <source>
        <dbReference type="PROSITE" id="PS51085"/>
    </source>
</evidence>
<dbReference type="GO" id="GO:0016491">
    <property type="term" value="F:oxidoreductase activity"/>
    <property type="evidence" value="ECO:0007669"/>
    <property type="project" value="InterPro"/>
</dbReference>
<evidence type="ECO:0000256" key="4">
    <source>
        <dbReference type="ARBA" id="ARBA00023014"/>
    </source>
</evidence>
<dbReference type="InterPro" id="IPR039261">
    <property type="entry name" value="FNR_nucleotide-bd"/>
</dbReference>
<dbReference type="InterPro" id="IPR001041">
    <property type="entry name" value="2Fe-2S_ferredoxin-type"/>
</dbReference>
<dbReference type="Pfam" id="PF00111">
    <property type="entry name" value="Fer2"/>
    <property type="match status" value="1"/>
</dbReference>
<keyword evidence="3" id="KW-0408">Iron</keyword>
<dbReference type="InterPro" id="IPR001433">
    <property type="entry name" value="OxRdtase_FAD/NAD-bd"/>
</dbReference>
<feature type="domain" description="FAD-binding FR-type" evidence="6">
    <location>
        <begin position="790"/>
        <end position="901"/>
    </location>
</feature>
<dbReference type="GO" id="GO:0043546">
    <property type="term" value="F:molybdopterin cofactor binding"/>
    <property type="evidence" value="ECO:0007669"/>
    <property type="project" value="InterPro"/>
</dbReference>
<dbReference type="InterPro" id="IPR036010">
    <property type="entry name" value="2Fe-2S_ferredoxin-like_sf"/>
</dbReference>
<dbReference type="InterPro" id="IPR001709">
    <property type="entry name" value="Flavoprot_Pyr_Nucl_cyt_Rdtase"/>
</dbReference>